<keyword evidence="1" id="KW-1185">Reference proteome</keyword>
<evidence type="ECO:0000313" key="2">
    <source>
        <dbReference type="WBParaSite" id="PDA_v2.g25714.t1"/>
    </source>
</evidence>
<sequence>MSRNDPYGYPNNALCEYELEIPSNTIIVARDDGPQNQEYEYGVDFLGFYDEDTDSFLPLKSKYGITYETTQLLKPYPNGTAKKMRWKFESDGSGVPRKTLDFF</sequence>
<dbReference type="SUPFAM" id="SSF49854">
    <property type="entry name" value="Spermadhesin, CUB domain"/>
    <property type="match status" value="1"/>
</dbReference>
<dbReference type="Proteomes" id="UP000887578">
    <property type="component" value="Unplaced"/>
</dbReference>
<dbReference type="InterPro" id="IPR035914">
    <property type="entry name" value="Sperma_CUB_dom_sf"/>
</dbReference>
<reference evidence="2" key="1">
    <citation type="submission" date="2022-11" db="UniProtKB">
        <authorList>
            <consortium name="WormBaseParasite"/>
        </authorList>
    </citation>
    <scope>IDENTIFICATION</scope>
</reference>
<proteinExistence type="predicted"/>
<protein>
    <submittedName>
        <fullName evidence="2">CUB domain-containing protein</fullName>
    </submittedName>
</protein>
<dbReference type="AlphaFoldDB" id="A0A914QES4"/>
<name>A0A914QES4_9BILA</name>
<organism evidence="1 2">
    <name type="scientific">Panagrolaimus davidi</name>
    <dbReference type="NCBI Taxonomy" id="227884"/>
    <lineage>
        <taxon>Eukaryota</taxon>
        <taxon>Metazoa</taxon>
        <taxon>Ecdysozoa</taxon>
        <taxon>Nematoda</taxon>
        <taxon>Chromadorea</taxon>
        <taxon>Rhabditida</taxon>
        <taxon>Tylenchina</taxon>
        <taxon>Panagrolaimomorpha</taxon>
        <taxon>Panagrolaimoidea</taxon>
        <taxon>Panagrolaimidae</taxon>
        <taxon>Panagrolaimus</taxon>
    </lineage>
</organism>
<evidence type="ECO:0000313" key="1">
    <source>
        <dbReference type="Proteomes" id="UP000887578"/>
    </source>
</evidence>
<dbReference type="WBParaSite" id="PDA_v2.g25714.t1">
    <property type="protein sequence ID" value="PDA_v2.g25714.t1"/>
    <property type="gene ID" value="PDA_v2.g25714"/>
</dbReference>
<accession>A0A914QES4</accession>